<dbReference type="RefSeq" id="WP_088884573.1">
    <property type="nucleotide sequence ID" value="NZ_CP014855.1"/>
</dbReference>
<keyword evidence="2" id="KW-1185">Reference proteome</keyword>
<name>A0A2Z2M8M7_THEGO</name>
<dbReference type="EMBL" id="CP014855">
    <property type="protein sequence ID" value="ASJ00234.1"/>
    <property type="molecule type" value="Genomic_DNA"/>
</dbReference>
<dbReference type="AlphaFoldDB" id="A0A2Z2M8M7"/>
<proteinExistence type="predicted"/>
<organism evidence="1 2">
    <name type="scientific">Thermococcus gorgonarius</name>
    <dbReference type="NCBI Taxonomy" id="71997"/>
    <lineage>
        <taxon>Archaea</taxon>
        <taxon>Methanobacteriati</taxon>
        <taxon>Methanobacteriota</taxon>
        <taxon>Thermococci</taxon>
        <taxon>Thermococcales</taxon>
        <taxon>Thermococcaceae</taxon>
        <taxon>Thermococcus</taxon>
    </lineage>
</organism>
<evidence type="ECO:0000313" key="1">
    <source>
        <dbReference type="EMBL" id="ASJ00234.1"/>
    </source>
</evidence>
<dbReference type="OrthoDB" id="359258at2157"/>
<evidence type="ECO:0000313" key="2">
    <source>
        <dbReference type="Proteomes" id="UP000250134"/>
    </source>
</evidence>
<dbReference type="KEGG" id="tgg:A3K92_01425"/>
<sequence>METDRKKASEIILGYKFFFDTAFRELLEDLAHVEEFGEADIVLQRATFKGISIEDLPNSCEKILLLKNLWYKYFEKVLTARSWRDLEKRLDVLRTRVLSKFLKLFQCWIVPEKNHSLEELYKVWSINGALVWFTDTGKGGPKPYYYGLLPIRKEYYGNNSYFMDTVFRGYAYTLQFLWYSLLGKDSFKKVPHLDKMHIAEEIFYDDCRELLALWNLGGSSEEGSKTYLKWKCLDRFFGILQEHVVEKIEEQYGVSFGISDYKLFQLNPNCSQKEFLAGLYSDKVPEPSYIKAKSSPEEWQKWLDLKFLWYPFEVLDTFGTRVFNGAIAFVYILTGMLEYR</sequence>
<protein>
    <submittedName>
        <fullName evidence="1">Uncharacterized protein</fullName>
    </submittedName>
</protein>
<dbReference type="Proteomes" id="UP000250134">
    <property type="component" value="Chromosome"/>
</dbReference>
<dbReference type="GeneID" id="33331167"/>
<reference evidence="1 2" key="1">
    <citation type="submission" date="2016-03" db="EMBL/GenBank/DDBJ databases">
        <title>Complete genome sequence of Thermococcus gorgonarius.</title>
        <authorList>
            <person name="Oger P.M."/>
        </authorList>
    </citation>
    <scope>NUCLEOTIDE SEQUENCE [LARGE SCALE GENOMIC DNA]</scope>
    <source>
        <strain evidence="1 2">W-12</strain>
    </source>
</reference>
<accession>A0A2Z2M8M7</accession>
<gene>
    <name evidence="1" type="ORF">A3K92_01425</name>
</gene>